<dbReference type="Pfam" id="PF04542">
    <property type="entry name" value="Sigma70_r2"/>
    <property type="match status" value="1"/>
</dbReference>
<dbReference type="Pfam" id="PF20239">
    <property type="entry name" value="DUF6596"/>
    <property type="match status" value="1"/>
</dbReference>
<reference evidence="4 5" key="1">
    <citation type="submission" date="2022-03" db="EMBL/GenBank/DDBJ databases">
        <title>Rhizobium SSM4.3 sp. nov., isolated from Sediment (Gouqi Island).</title>
        <authorList>
            <person name="Chen G."/>
        </authorList>
    </citation>
    <scope>NUCLEOTIDE SEQUENCE [LARGE SCALE GENOMIC DNA]</scope>
    <source>
        <strain evidence="4 5">SSM4.3</strain>
        <plasmid evidence="4">unnamed</plasmid>
    </source>
</reference>
<dbReference type="InterPro" id="IPR013325">
    <property type="entry name" value="RNA_pol_sigma_r2"/>
</dbReference>
<dbReference type="InterPro" id="IPR013249">
    <property type="entry name" value="RNA_pol_sigma70_r4_t2"/>
</dbReference>
<dbReference type="InterPro" id="IPR013324">
    <property type="entry name" value="RNA_pol_sigma_r3/r4-like"/>
</dbReference>
<accession>A0ABT0D4J4</accession>
<keyword evidence="5" id="KW-1185">Reference proteome</keyword>
<dbReference type="InterPro" id="IPR036388">
    <property type="entry name" value="WH-like_DNA-bd_sf"/>
</dbReference>
<dbReference type="Pfam" id="PF08281">
    <property type="entry name" value="Sigma70_r4_2"/>
    <property type="match status" value="1"/>
</dbReference>
<dbReference type="Gene3D" id="1.10.1740.10">
    <property type="match status" value="1"/>
</dbReference>
<comment type="caution">
    <text evidence="4">The sequence shown here is derived from an EMBL/GenBank/DDBJ whole genome shotgun (WGS) entry which is preliminary data.</text>
</comment>
<dbReference type="Proteomes" id="UP001522662">
    <property type="component" value="Unassembled WGS sequence"/>
</dbReference>
<evidence type="ECO:0000259" key="2">
    <source>
        <dbReference type="Pfam" id="PF08281"/>
    </source>
</evidence>
<dbReference type="SUPFAM" id="SSF88659">
    <property type="entry name" value="Sigma3 and sigma4 domains of RNA polymerase sigma factors"/>
    <property type="match status" value="1"/>
</dbReference>
<evidence type="ECO:0000313" key="5">
    <source>
        <dbReference type="Proteomes" id="UP001522662"/>
    </source>
</evidence>
<dbReference type="RefSeq" id="WP_245137559.1">
    <property type="nucleotide sequence ID" value="NZ_CP128477.1"/>
</dbReference>
<dbReference type="Gene3D" id="1.10.10.10">
    <property type="entry name" value="Winged helix-like DNA-binding domain superfamily/Winged helix DNA-binding domain"/>
    <property type="match status" value="1"/>
</dbReference>
<name>A0ABT0D4J4_9HYPH</name>
<dbReference type="PANTHER" id="PTHR47756:SF2">
    <property type="entry name" value="BLL6612 PROTEIN"/>
    <property type="match status" value="1"/>
</dbReference>
<dbReference type="SUPFAM" id="SSF88946">
    <property type="entry name" value="Sigma2 domain of RNA polymerase sigma factors"/>
    <property type="match status" value="1"/>
</dbReference>
<feature type="domain" description="RNA polymerase sigma factor 70 region 4 type 2" evidence="2">
    <location>
        <begin position="111"/>
        <end position="162"/>
    </location>
</feature>
<proteinExistence type="predicted"/>
<evidence type="ECO:0000259" key="1">
    <source>
        <dbReference type="Pfam" id="PF04542"/>
    </source>
</evidence>
<dbReference type="InterPro" id="IPR046531">
    <property type="entry name" value="DUF6596"/>
</dbReference>
<evidence type="ECO:0000259" key="3">
    <source>
        <dbReference type="Pfam" id="PF20239"/>
    </source>
</evidence>
<dbReference type="PANTHER" id="PTHR47756">
    <property type="entry name" value="BLL6612 PROTEIN-RELATED"/>
    <property type="match status" value="1"/>
</dbReference>
<protein>
    <submittedName>
        <fullName evidence="4">RNA polymerase sigma factor</fullName>
    </submittedName>
</protein>
<gene>
    <name evidence="4" type="ORF">MKJ03_17980</name>
</gene>
<feature type="domain" description="DUF6596" evidence="3">
    <location>
        <begin position="180"/>
        <end position="274"/>
    </location>
</feature>
<evidence type="ECO:0000313" key="4">
    <source>
        <dbReference type="EMBL" id="MCJ8240224.1"/>
    </source>
</evidence>
<dbReference type="InterPro" id="IPR007627">
    <property type="entry name" value="RNA_pol_sigma70_r2"/>
</dbReference>
<geneLocation type="plasmid" evidence="4">
    <name>unnamed</name>
</geneLocation>
<dbReference type="EMBL" id="JALAYX010000005">
    <property type="protein sequence ID" value="MCJ8240224.1"/>
    <property type="molecule type" value="Genomic_DNA"/>
</dbReference>
<organism evidence="4 5">
    <name type="scientific">Peteryoungia algae</name>
    <dbReference type="NCBI Taxonomy" id="2919917"/>
    <lineage>
        <taxon>Bacteria</taxon>
        <taxon>Pseudomonadati</taxon>
        <taxon>Pseudomonadota</taxon>
        <taxon>Alphaproteobacteria</taxon>
        <taxon>Hyphomicrobiales</taxon>
        <taxon>Rhizobiaceae</taxon>
        <taxon>Peteryoungia</taxon>
    </lineage>
</organism>
<feature type="domain" description="RNA polymerase sigma-70 region 2" evidence="1">
    <location>
        <begin position="12"/>
        <end position="77"/>
    </location>
</feature>
<sequence length="408" mass="45262">MQDPAQQIETVYRQSAPRIRAALIRLLGSFDLAEEALHDAFLEASREWPTKGMPRNPVSWLVSAGRFRTIDRLRKRALLDRHQQDIAYLSDLAQQAEDEPVTIDDDMLRLIFTCCHPALPEEARIALALREVCGLTTEEIARAFLGLPATIAQRIVRAKARIRDQRIPYTVPEGQALEGRLETVLAVIYLLFNEGHMRAGAAERLCEDAIHLGRLVASMLPDAEALGLLALMLIQQSRRHARLDARGDLVLLADQDRDLWDRSLIAEGEALLCRIHAAGEIGAYGLQASIALCHALSPSMADTDWRRIVSLYDLLLEASPSPVVRLNRAVALAEVEGPSAGLLQVETLLADPLMQRYSLAHSVAADLLRRLGRVEEARQRYKAAQELTAQAHEVAFIEARLRALNASG</sequence>
<keyword evidence="4" id="KW-0614">Plasmid</keyword>